<name>A0ABW0KAH4_9BACL</name>
<evidence type="ECO:0000313" key="1">
    <source>
        <dbReference type="EMBL" id="MFC5449521.1"/>
    </source>
</evidence>
<protein>
    <submittedName>
        <fullName evidence="1">Uncharacterized protein</fullName>
    </submittedName>
</protein>
<sequence>MHHYLFTLIRFEADIEARAAGVRMAMVVSRCCIPSEGVPVPAVFGDESPMVTAAFPLGI</sequence>
<gene>
    <name evidence="1" type="ORF">ACFPOG_14725</name>
</gene>
<dbReference type="Proteomes" id="UP001596044">
    <property type="component" value="Unassembled WGS sequence"/>
</dbReference>
<dbReference type="RefSeq" id="WP_270877981.1">
    <property type="nucleotide sequence ID" value="NZ_JAQFVF010000014.1"/>
</dbReference>
<dbReference type="EMBL" id="JBHSMJ010000020">
    <property type="protein sequence ID" value="MFC5449521.1"/>
    <property type="molecule type" value="Genomic_DNA"/>
</dbReference>
<accession>A0ABW0KAH4</accession>
<reference evidence="2" key="1">
    <citation type="journal article" date="2019" name="Int. J. Syst. Evol. Microbiol.">
        <title>The Global Catalogue of Microorganisms (GCM) 10K type strain sequencing project: providing services to taxonomists for standard genome sequencing and annotation.</title>
        <authorList>
            <consortium name="The Broad Institute Genomics Platform"/>
            <consortium name="The Broad Institute Genome Sequencing Center for Infectious Disease"/>
            <person name="Wu L."/>
            <person name="Ma J."/>
        </authorList>
    </citation>
    <scope>NUCLEOTIDE SEQUENCE [LARGE SCALE GENOMIC DNA]</scope>
    <source>
        <strain evidence="2">KACC 11904</strain>
    </source>
</reference>
<evidence type="ECO:0000313" key="2">
    <source>
        <dbReference type="Proteomes" id="UP001596044"/>
    </source>
</evidence>
<keyword evidence="2" id="KW-1185">Reference proteome</keyword>
<organism evidence="1 2">
    <name type="scientific">Paenibacillus aestuarii</name>
    <dbReference type="NCBI Taxonomy" id="516965"/>
    <lineage>
        <taxon>Bacteria</taxon>
        <taxon>Bacillati</taxon>
        <taxon>Bacillota</taxon>
        <taxon>Bacilli</taxon>
        <taxon>Bacillales</taxon>
        <taxon>Paenibacillaceae</taxon>
        <taxon>Paenibacillus</taxon>
    </lineage>
</organism>
<proteinExistence type="predicted"/>
<comment type="caution">
    <text evidence="1">The sequence shown here is derived from an EMBL/GenBank/DDBJ whole genome shotgun (WGS) entry which is preliminary data.</text>
</comment>